<name>M2PU26_CERS8</name>
<keyword evidence="2" id="KW-1185">Reference proteome</keyword>
<evidence type="ECO:0000313" key="2">
    <source>
        <dbReference type="Proteomes" id="UP000016930"/>
    </source>
</evidence>
<evidence type="ECO:0000313" key="1">
    <source>
        <dbReference type="EMBL" id="EMD40239.1"/>
    </source>
</evidence>
<sequence>MMKMDISASIWRKTLASLKDHMTHTSLKVLFFVLTCVAKNSRTLPNLHTLRSIIWTPPITISLLPLLQCSLALAFPLTPLSRLSPTLRFRASFCSVLTLSLAPPPRQATYPSSHSCITIDLSHVLLWHPRCLSFDRLQKLVPRFASHNLPLGEIHAVIPPKHMCFC</sequence>
<gene>
    <name evidence="1" type="ORF">CERSUDRAFT_112433</name>
</gene>
<feature type="non-terminal residue" evidence="1">
    <location>
        <position position="1"/>
    </location>
</feature>
<accession>M2PU26</accession>
<reference evidence="1 2" key="1">
    <citation type="journal article" date="2012" name="Proc. Natl. Acad. Sci. U.S.A.">
        <title>Comparative genomics of Ceriporiopsis subvermispora and Phanerochaete chrysosporium provide insight into selective ligninolysis.</title>
        <authorList>
            <person name="Fernandez-Fueyo E."/>
            <person name="Ruiz-Duenas F.J."/>
            <person name="Ferreira P."/>
            <person name="Floudas D."/>
            <person name="Hibbett D.S."/>
            <person name="Canessa P."/>
            <person name="Larrondo L.F."/>
            <person name="James T.Y."/>
            <person name="Seelenfreund D."/>
            <person name="Lobos S."/>
            <person name="Polanco R."/>
            <person name="Tello M."/>
            <person name="Honda Y."/>
            <person name="Watanabe T."/>
            <person name="Watanabe T."/>
            <person name="Ryu J.S."/>
            <person name="Kubicek C.P."/>
            <person name="Schmoll M."/>
            <person name="Gaskell J."/>
            <person name="Hammel K.E."/>
            <person name="St John F.J."/>
            <person name="Vanden Wymelenberg A."/>
            <person name="Sabat G."/>
            <person name="Splinter BonDurant S."/>
            <person name="Syed K."/>
            <person name="Yadav J.S."/>
            <person name="Doddapaneni H."/>
            <person name="Subramanian V."/>
            <person name="Lavin J.L."/>
            <person name="Oguiza J.A."/>
            <person name="Perez G."/>
            <person name="Pisabarro A.G."/>
            <person name="Ramirez L."/>
            <person name="Santoyo F."/>
            <person name="Master E."/>
            <person name="Coutinho P.M."/>
            <person name="Henrissat B."/>
            <person name="Lombard V."/>
            <person name="Magnuson J.K."/>
            <person name="Kuees U."/>
            <person name="Hori C."/>
            <person name="Igarashi K."/>
            <person name="Samejima M."/>
            <person name="Held B.W."/>
            <person name="Barry K.W."/>
            <person name="LaButti K.M."/>
            <person name="Lapidus A."/>
            <person name="Lindquist E.A."/>
            <person name="Lucas S.M."/>
            <person name="Riley R."/>
            <person name="Salamov A.A."/>
            <person name="Hoffmeister D."/>
            <person name="Schwenk D."/>
            <person name="Hadar Y."/>
            <person name="Yarden O."/>
            <person name="de Vries R.P."/>
            <person name="Wiebenga A."/>
            <person name="Stenlid J."/>
            <person name="Eastwood D."/>
            <person name="Grigoriev I.V."/>
            <person name="Berka R.M."/>
            <person name="Blanchette R.A."/>
            <person name="Kersten P."/>
            <person name="Martinez A.T."/>
            <person name="Vicuna R."/>
            <person name="Cullen D."/>
        </authorList>
    </citation>
    <scope>NUCLEOTIDE SEQUENCE [LARGE SCALE GENOMIC DNA]</scope>
    <source>
        <strain evidence="1 2">B</strain>
    </source>
</reference>
<organism evidence="1 2">
    <name type="scientific">Ceriporiopsis subvermispora (strain B)</name>
    <name type="common">White-rot fungus</name>
    <name type="synonym">Gelatoporia subvermispora</name>
    <dbReference type="NCBI Taxonomy" id="914234"/>
    <lineage>
        <taxon>Eukaryota</taxon>
        <taxon>Fungi</taxon>
        <taxon>Dikarya</taxon>
        <taxon>Basidiomycota</taxon>
        <taxon>Agaricomycotina</taxon>
        <taxon>Agaricomycetes</taxon>
        <taxon>Polyporales</taxon>
        <taxon>Gelatoporiaceae</taxon>
        <taxon>Gelatoporia</taxon>
    </lineage>
</organism>
<protein>
    <submittedName>
        <fullName evidence="1">Uncharacterized protein</fullName>
    </submittedName>
</protein>
<dbReference type="AlphaFoldDB" id="M2PU26"/>
<dbReference type="EMBL" id="KB445793">
    <property type="protein sequence ID" value="EMD40239.1"/>
    <property type="molecule type" value="Genomic_DNA"/>
</dbReference>
<dbReference type="HOGENOM" id="CLU_1606577_0_0_1"/>
<proteinExistence type="predicted"/>
<dbReference type="Proteomes" id="UP000016930">
    <property type="component" value="Unassembled WGS sequence"/>
</dbReference>